<evidence type="ECO:0000313" key="3">
    <source>
        <dbReference type="Proteomes" id="UP000551616"/>
    </source>
</evidence>
<evidence type="ECO:0008006" key="4">
    <source>
        <dbReference type="Google" id="ProtNLM"/>
    </source>
</evidence>
<dbReference type="Proteomes" id="UP000551616">
    <property type="component" value="Unassembled WGS sequence"/>
</dbReference>
<name>A0A7V8V383_9BACT</name>
<organism evidence="2 3">
    <name type="scientific">Bremerella alba</name>
    <dbReference type="NCBI Taxonomy" id="980252"/>
    <lineage>
        <taxon>Bacteria</taxon>
        <taxon>Pseudomonadati</taxon>
        <taxon>Planctomycetota</taxon>
        <taxon>Planctomycetia</taxon>
        <taxon>Pirellulales</taxon>
        <taxon>Pirellulaceae</taxon>
        <taxon>Bremerella</taxon>
    </lineage>
</organism>
<keyword evidence="1" id="KW-0732">Signal</keyword>
<reference evidence="2 3" key="1">
    <citation type="submission" date="2020-05" db="EMBL/GenBank/DDBJ databases">
        <title>Bremerella alba sp. nov., a novel planctomycete isolated from the surface of the macroalga Fucus spiralis.</title>
        <authorList>
            <person name="Godinho O."/>
            <person name="Botelho R."/>
            <person name="Albuquerque L."/>
            <person name="Wiegand S."/>
            <person name="Da Costa M.S."/>
            <person name="Lobo-Da-Cunha A."/>
            <person name="Jogler C."/>
            <person name="Lage O.M."/>
        </authorList>
    </citation>
    <scope>NUCLEOTIDE SEQUENCE [LARGE SCALE GENOMIC DNA]</scope>
    <source>
        <strain evidence="2 3">FF15</strain>
    </source>
</reference>
<dbReference type="RefSeq" id="WP_207395608.1">
    <property type="nucleotide sequence ID" value="NZ_JABRWO010000003.1"/>
</dbReference>
<evidence type="ECO:0000256" key="1">
    <source>
        <dbReference type="SAM" id="SignalP"/>
    </source>
</evidence>
<dbReference type="PROSITE" id="PS51257">
    <property type="entry name" value="PROKAR_LIPOPROTEIN"/>
    <property type="match status" value="1"/>
</dbReference>
<dbReference type="EMBL" id="JABRWO010000003">
    <property type="protein sequence ID" value="MBA2114124.1"/>
    <property type="molecule type" value="Genomic_DNA"/>
</dbReference>
<evidence type="ECO:0000313" key="2">
    <source>
        <dbReference type="EMBL" id="MBA2114124.1"/>
    </source>
</evidence>
<keyword evidence="3" id="KW-1185">Reference proteome</keyword>
<accession>A0A7V8V383</accession>
<gene>
    <name evidence="2" type="ORF">HOV93_12800</name>
</gene>
<dbReference type="AlphaFoldDB" id="A0A7V8V383"/>
<proteinExistence type="predicted"/>
<protein>
    <recommendedName>
        <fullName evidence="4">Carboxypeptidase regulatory-like domain-containing protein</fullName>
    </recommendedName>
</protein>
<feature type="chain" id="PRO_5030600026" description="Carboxypeptidase regulatory-like domain-containing protein" evidence="1">
    <location>
        <begin position="24"/>
        <end position="135"/>
    </location>
</feature>
<comment type="caution">
    <text evidence="2">The sequence shown here is derived from an EMBL/GenBank/DDBJ whole genome shotgun (WGS) entry which is preliminary data.</text>
</comment>
<feature type="signal peptide" evidence="1">
    <location>
        <begin position="1"/>
        <end position="23"/>
    </location>
</feature>
<sequence>MKYQLVTKLAVAILCITSGTLVGCSETPTGAEVDGRIALDGSPVSTGVILFQDESNGTGGSAIVEDGSFSFPTPLPPGNYAVALQPPPPPAPHETKSQRVSVKFPRHLTVAATSGLKVDITPGKNSLELDVQSKK</sequence>